<sequence>MIFKRSGGLRHSEPRRSESAASAVRTRGRAAQALRQADTGGALALLDGLVEYWQKDALTARSLASAELAEVETLRAIALDRAERYDEVPSACDRALRLFGAWEAKALDARSQISLLLGLRIQALEAVDADDERRAEVFEESVDILAALPGAARRTAVWLIWTRKLITLRFDRGETDEAFRLVRQLVDRLPGIGGLPRAGFKAVQEALAFVHELAPRAAQAGDPRLATELVDRCVALFENVGADDLSEQQGLDVARIAVAGGLKFDRLGLADPSTTLYAFAVDRFRALGDVSGRDAKLRAVFATSLNGYAWQLAKRGDSEAGLPVAQEAVEYARGAVQDAAVASSSSMPDMRFTLAAALDTLATLHAQRGAMDVARDLAVEAHELAAEQGAHAATLKLITMIDEGATSGFADREA</sequence>
<name>A0A941EAP0_9ACTN</name>
<gene>
    <name evidence="2" type="ORF">KDK95_23660</name>
</gene>
<reference evidence="2" key="1">
    <citation type="submission" date="2021-04" db="EMBL/GenBank/DDBJ databases">
        <title>Genome based classification of Actinospica acidithermotolerans sp. nov., an actinobacterium isolated from an Indonesian hot spring.</title>
        <authorList>
            <person name="Kusuma A.B."/>
            <person name="Putra K.E."/>
            <person name="Nafisah S."/>
            <person name="Loh J."/>
            <person name="Nouioui I."/>
            <person name="Goodfellow M."/>
        </authorList>
    </citation>
    <scope>NUCLEOTIDE SEQUENCE</scope>
    <source>
        <strain evidence="2">MGRD01-02</strain>
    </source>
</reference>
<dbReference type="AlphaFoldDB" id="A0A941EAP0"/>
<evidence type="ECO:0000256" key="1">
    <source>
        <dbReference type="SAM" id="MobiDB-lite"/>
    </source>
</evidence>
<comment type="caution">
    <text evidence="2">The sequence shown here is derived from an EMBL/GenBank/DDBJ whole genome shotgun (WGS) entry which is preliminary data.</text>
</comment>
<accession>A0A941EAP0</accession>
<evidence type="ECO:0000313" key="2">
    <source>
        <dbReference type="EMBL" id="MBR7829325.1"/>
    </source>
</evidence>
<feature type="region of interest" description="Disordered" evidence="1">
    <location>
        <begin position="1"/>
        <end position="23"/>
    </location>
</feature>
<proteinExistence type="predicted"/>
<dbReference type="Proteomes" id="UP000676325">
    <property type="component" value="Unassembled WGS sequence"/>
</dbReference>
<dbReference type="EMBL" id="JAGSOH010000082">
    <property type="protein sequence ID" value="MBR7829325.1"/>
    <property type="molecule type" value="Genomic_DNA"/>
</dbReference>
<dbReference type="SUPFAM" id="SSF48452">
    <property type="entry name" value="TPR-like"/>
    <property type="match status" value="1"/>
</dbReference>
<dbReference type="RefSeq" id="WP_212520460.1">
    <property type="nucleotide sequence ID" value="NZ_JAGSOH010000082.1"/>
</dbReference>
<evidence type="ECO:0008006" key="4">
    <source>
        <dbReference type="Google" id="ProtNLM"/>
    </source>
</evidence>
<protein>
    <recommendedName>
        <fullName evidence="4">Tetratricopeptide repeat protein</fullName>
    </recommendedName>
</protein>
<organism evidence="2 3">
    <name type="scientific">Actinospica acidithermotolerans</name>
    <dbReference type="NCBI Taxonomy" id="2828514"/>
    <lineage>
        <taxon>Bacteria</taxon>
        <taxon>Bacillati</taxon>
        <taxon>Actinomycetota</taxon>
        <taxon>Actinomycetes</taxon>
        <taxon>Catenulisporales</taxon>
        <taxon>Actinospicaceae</taxon>
        <taxon>Actinospica</taxon>
    </lineage>
</organism>
<evidence type="ECO:0000313" key="3">
    <source>
        <dbReference type="Proteomes" id="UP000676325"/>
    </source>
</evidence>
<dbReference type="InterPro" id="IPR011990">
    <property type="entry name" value="TPR-like_helical_dom_sf"/>
</dbReference>
<keyword evidence="3" id="KW-1185">Reference proteome</keyword>